<sequence length="180" mass="21082">MKLDELKYAWGKIETPVKSTDDIRLMLSENRHPVLKKIRKQLTIEMIGWSVFFICYYTMFDGDQKPVWINLTLIVSVLLPLIHNLMGYRFSKYLVNGNTINESLKNYLSKVKVYATVSIICRFFFATGLLVFFTYGLSFNTKKYISLGVIILIFLIQLSILYRLWAKRLKKLENAVTVFN</sequence>
<keyword evidence="1" id="KW-0812">Transmembrane</keyword>
<feature type="transmembrane region" description="Helical" evidence="1">
    <location>
        <begin position="144"/>
        <end position="165"/>
    </location>
</feature>
<accession>A0ABZ0TT99</accession>
<proteinExistence type="predicted"/>
<feature type="transmembrane region" description="Helical" evidence="1">
    <location>
        <begin position="42"/>
        <end position="60"/>
    </location>
</feature>
<keyword evidence="1" id="KW-0472">Membrane</keyword>
<name>A0ABZ0TT99_9SPHI</name>
<keyword evidence="1" id="KW-1133">Transmembrane helix</keyword>
<feature type="transmembrane region" description="Helical" evidence="1">
    <location>
        <begin position="113"/>
        <end position="138"/>
    </location>
</feature>
<dbReference type="RefSeq" id="WP_321565276.1">
    <property type="nucleotide sequence ID" value="NZ_CP139558.1"/>
</dbReference>
<feature type="transmembrane region" description="Helical" evidence="1">
    <location>
        <begin position="66"/>
        <end position="86"/>
    </location>
</feature>
<reference evidence="2 3" key="1">
    <citation type="submission" date="2023-11" db="EMBL/GenBank/DDBJ databases">
        <title>Analysis of the Genomes of Mucilaginibacter gossypii cycad 4 and M. sabulilitoris SNA2: microbes with the potential for plant growth promotion.</title>
        <authorList>
            <person name="Hirsch A.M."/>
            <person name="Humm E."/>
            <person name="Rubbi M."/>
            <person name="Del Vecchio G."/>
            <person name="Ha S.M."/>
            <person name="Pellegrini M."/>
            <person name="Gunsalus R.P."/>
        </authorList>
    </citation>
    <scope>NUCLEOTIDE SEQUENCE [LARGE SCALE GENOMIC DNA]</scope>
    <source>
        <strain evidence="2 3">SNA2</strain>
    </source>
</reference>
<organism evidence="2 3">
    <name type="scientific">Mucilaginibacter sabulilitoris</name>
    <dbReference type="NCBI Taxonomy" id="1173583"/>
    <lineage>
        <taxon>Bacteria</taxon>
        <taxon>Pseudomonadati</taxon>
        <taxon>Bacteroidota</taxon>
        <taxon>Sphingobacteriia</taxon>
        <taxon>Sphingobacteriales</taxon>
        <taxon>Sphingobacteriaceae</taxon>
        <taxon>Mucilaginibacter</taxon>
    </lineage>
</organism>
<dbReference type="Proteomes" id="UP001324380">
    <property type="component" value="Chromosome"/>
</dbReference>
<gene>
    <name evidence="2" type="ORF">SNE25_11660</name>
</gene>
<protein>
    <submittedName>
        <fullName evidence="2">Uncharacterized protein</fullName>
    </submittedName>
</protein>
<evidence type="ECO:0000313" key="2">
    <source>
        <dbReference type="EMBL" id="WPU96174.1"/>
    </source>
</evidence>
<keyword evidence="3" id="KW-1185">Reference proteome</keyword>
<evidence type="ECO:0000313" key="3">
    <source>
        <dbReference type="Proteomes" id="UP001324380"/>
    </source>
</evidence>
<evidence type="ECO:0000256" key="1">
    <source>
        <dbReference type="SAM" id="Phobius"/>
    </source>
</evidence>
<dbReference type="EMBL" id="CP139558">
    <property type="protein sequence ID" value="WPU96174.1"/>
    <property type="molecule type" value="Genomic_DNA"/>
</dbReference>